<dbReference type="Proteomes" id="UP000046393">
    <property type="component" value="Unplaced"/>
</dbReference>
<dbReference type="Gene3D" id="2.60.40.790">
    <property type="match status" value="1"/>
</dbReference>
<keyword evidence="4" id="KW-1185">Reference proteome</keyword>
<dbReference type="GO" id="GO:0005737">
    <property type="term" value="C:cytoplasm"/>
    <property type="evidence" value="ECO:0007669"/>
    <property type="project" value="TreeGrafter"/>
</dbReference>
<dbReference type="PANTHER" id="PTHR12967:SF0">
    <property type="entry name" value="PROTEIN SHQ1 HOMOLOG"/>
    <property type="match status" value="1"/>
</dbReference>
<dbReference type="STRING" id="451379.A0A0N5AA30"/>
<evidence type="ECO:0000256" key="1">
    <source>
        <dbReference type="ARBA" id="ARBA00005607"/>
    </source>
</evidence>
<accession>A0A0N5AA30</accession>
<evidence type="ECO:0000256" key="2">
    <source>
        <dbReference type="ARBA" id="ARBA00013750"/>
    </source>
</evidence>
<dbReference type="PROSITE" id="PS51203">
    <property type="entry name" value="CS"/>
    <property type="match status" value="1"/>
</dbReference>
<dbReference type="PANTHER" id="PTHR12967">
    <property type="entry name" value="PROTEIN SHQ1 HOMOLOG"/>
    <property type="match status" value="1"/>
</dbReference>
<name>A0A0N5AA30_9BILA</name>
<sequence length="431" mass="50146">MLTPVFKISQNDQMLFLTVRAPYANIKDTEVDYSGHTVLFYSEPYFLRIYLPKEVCAAEDVASTEYNADSGEFVVKMPKKNPGEFFPNLDMLTELLKPTNAPTAEPLITELEELELRNSVLQFTIFKSLDEKQQKELMEEVFDDVDLKYGYGFGWKRCFVLKKFASEINHLTDLDQPDELPIDERVASCYKYDMEHFNPDYYLADLFEPSDELKECFNYQISPESWDLTDVDRTHLKELYRKALPKLSKQEHYEVALSLVDILYAYLYDFRTTNGEHTVESGWTIIKLSPTLSYFVKWDNAKDALFGAVRRSLCYPLYRRLDLSNMVVKDLKQLISSGRVQMLHCLTDIKTILSTSGEFRYLLNDLYITDYCIWIQSVDDSILEKLGKEVNAVEIDKRELGLDLEELEMDAKFITLNIADKSEPFDSDDEV</sequence>
<reference evidence="5" key="1">
    <citation type="submission" date="2017-02" db="UniProtKB">
        <authorList>
            <consortium name="WormBaseParasite"/>
        </authorList>
    </citation>
    <scope>IDENTIFICATION</scope>
</reference>
<protein>
    <recommendedName>
        <fullName evidence="2">Protein SHQ1 homolog</fullName>
    </recommendedName>
</protein>
<dbReference type="GO" id="GO:0005654">
    <property type="term" value="C:nucleoplasm"/>
    <property type="evidence" value="ECO:0007669"/>
    <property type="project" value="TreeGrafter"/>
</dbReference>
<organism evidence="4 5">
    <name type="scientific">Syphacia muris</name>
    <dbReference type="NCBI Taxonomy" id="451379"/>
    <lineage>
        <taxon>Eukaryota</taxon>
        <taxon>Metazoa</taxon>
        <taxon>Ecdysozoa</taxon>
        <taxon>Nematoda</taxon>
        <taxon>Chromadorea</taxon>
        <taxon>Rhabditida</taxon>
        <taxon>Spirurina</taxon>
        <taxon>Oxyuridomorpha</taxon>
        <taxon>Oxyuroidea</taxon>
        <taxon>Oxyuridae</taxon>
        <taxon>Syphacia</taxon>
    </lineage>
</organism>
<feature type="domain" description="CS" evidence="3">
    <location>
        <begin position="1"/>
        <end position="90"/>
    </location>
</feature>
<proteinExistence type="inferred from homology"/>
<dbReference type="Pfam" id="PF21413">
    <property type="entry name" value="SHQ1-like_CS"/>
    <property type="match status" value="1"/>
</dbReference>
<dbReference type="InterPro" id="IPR048696">
    <property type="entry name" value="SHQ1-like_CS"/>
</dbReference>
<dbReference type="GO" id="GO:0051082">
    <property type="term" value="F:unfolded protein binding"/>
    <property type="evidence" value="ECO:0007669"/>
    <property type="project" value="TreeGrafter"/>
</dbReference>
<dbReference type="InterPro" id="IPR007052">
    <property type="entry name" value="CS_dom"/>
</dbReference>
<dbReference type="WBParaSite" id="SMUV_0000099301-mRNA-1">
    <property type="protein sequence ID" value="SMUV_0000099301-mRNA-1"/>
    <property type="gene ID" value="SMUV_0000099301"/>
</dbReference>
<dbReference type="InterPro" id="IPR039742">
    <property type="entry name" value="Shq1"/>
</dbReference>
<dbReference type="InterPro" id="IPR008978">
    <property type="entry name" value="HSP20-like_chaperone"/>
</dbReference>
<evidence type="ECO:0000313" key="4">
    <source>
        <dbReference type="Proteomes" id="UP000046393"/>
    </source>
</evidence>
<dbReference type="CDD" id="cd06463">
    <property type="entry name" value="p23_like"/>
    <property type="match status" value="1"/>
</dbReference>
<evidence type="ECO:0000313" key="5">
    <source>
        <dbReference type="WBParaSite" id="SMUV_0000099301-mRNA-1"/>
    </source>
</evidence>
<dbReference type="AlphaFoldDB" id="A0A0N5AA30"/>
<dbReference type="SUPFAM" id="SSF49764">
    <property type="entry name" value="HSP20-like chaperones"/>
    <property type="match status" value="1"/>
</dbReference>
<dbReference type="Pfam" id="PF04925">
    <property type="entry name" value="SHQ1"/>
    <property type="match status" value="1"/>
</dbReference>
<dbReference type="InterPro" id="IPR007009">
    <property type="entry name" value="Shq1_C"/>
</dbReference>
<comment type="similarity">
    <text evidence="1">Belongs to the SHQ1 family.</text>
</comment>
<evidence type="ECO:0000259" key="3">
    <source>
        <dbReference type="PROSITE" id="PS51203"/>
    </source>
</evidence>
<dbReference type="GO" id="GO:0000493">
    <property type="term" value="P:box H/ACA snoRNP assembly"/>
    <property type="evidence" value="ECO:0007669"/>
    <property type="project" value="InterPro"/>
</dbReference>